<reference evidence="6" key="1">
    <citation type="submission" date="2025-04" db="UniProtKB">
        <authorList>
            <consortium name="RefSeq"/>
        </authorList>
    </citation>
    <scope>IDENTIFICATION</scope>
    <source>
        <tissue evidence="6">Whole insect</tissue>
    </source>
</reference>
<feature type="domain" description="Insulin-like" evidence="3">
    <location>
        <begin position="32"/>
        <end position="84"/>
    </location>
</feature>
<evidence type="ECO:0000256" key="1">
    <source>
        <dbReference type="ARBA" id="ARBA00022685"/>
    </source>
</evidence>
<gene>
    <name evidence="6" type="primary">LOC114334484</name>
</gene>
<dbReference type="CDD" id="cd04366">
    <property type="entry name" value="IlGF_insulin_bombyxin_like"/>
    <property type="match status" value="1"/>
</dbReference>
<sequence>MYYELKLVAIYWFLVLIYTTYAIDNPKMSRKRALCGSRLTRMLNRFCLEYPSPSPESLYRNKRQIVKECCQQKCSLDYLLENYCETVNSAALEIYKNTEVDSSERYTMPRSSAENIRSRNSRQKQALALDNAPSELSTHGRYQHHRKKRNCKCKQLLKNEEKHKKEIRLLNLLKQRQYPVPDSKVEQADFQQPFIVNFP</sequence>
<evidence type="ECO:0000313" key="4">
    <source>
        <dbReference type="EnsemblMetazoa" id="XP_028140331.1"/>
    </source>
</evidence>
<dbReference type="SUPFAM" id="SSF56994">
    <property type="entry name" value="Insulin-like"/>
    <property type="match status" value="1"/>
</dbReference>
<dbReference type="RefSeq" id="XP_028140331.1">
    <property type="nucleotide sequence ID" value="XM_028284530.1"/>
</dbReference>
<evidence type="ECO:0000259" key="3">
    <source>
        <dbReference type="SMART" id="SM00078"/>
    </source>
</evidence>
<evidence type="ECO:0000256" key="2">
    <source>
        <dbReference type="ARBA" id="ARBA00022729"/>
    </source>
</evidence>
<dbReference type="GO" id="GO:0005576">
    <property type="term" value="C:extracellular region"/>
    <property type="evidence" value="ECO:0007669"/>
    <property type="project" value="InterPro"/>
</dbReference>
<reference evidence="4" key="2">
    <citation type="submission" date="2025-05" db="UniProtKB">
        <authorList>
            <consortium name="EnsemblMetazoa"/>
        </authorList>
    </citation>
    <scope>IDENTIFICATION</scope>
</reference>
<keyword evidence="2" id="KW-0732">Signal</keyword>
<dbReference type="InterPro" id="IPR016179">
    <property type="entry name" value="Insulin-like"/>
</dbReference>
<protein>
    <submittedName>
        <fullName evidence="6">Uncharacterized protein LOC114334484</fullName>
    </submittedName>
</protein>
<dbReference type="GeneID" id="114334484"/>
<dbReference type="SMART" id="SM00078">
    <property type="entry name" value="IlGF"/>
    <property type="match status" value="1"/>
</dbReference>
<dbReference type="Proteomes" id="UP001652700">
    <property type="component" value="Unplaced"/>
</dbReference>
<dbReference type="Gene3D" id="1.10.100.10">
    <property type="entry name" value="Insulin-like"/>
    <property type="match status" value="1"/>
</dbReference>
<dbReference type="OrthoDB" id="6740220at2759"/>
<proteinExistence type="predicted"/>
<evidence type="ECO:0000313" key="5">
    <source>
        <dbReference type="Proteomes" id="UP001652700"/>
    </source>
</evidence>
<dbReference type="EnsemblMetazoa" id="XM_028284530.2">
    <property type="protein sequence ID" value="XP_028140331.1"/>
    <property type="gene ID" value="LOC114334484"/>
</dbReference>
<keyword evidence="5" id="KW-1185">Reference proteome</keyword>
<organism evidence="6">
    <name type="scientific">Diabrotica virgifera virgifera</name>
    <name type="common">western corn rootworm</name>
    <dbReference type="NCBI Taxonomy" id="50390"/>
    <lineage>
        <taxon>Eukaryota</taxon>
        <taxon>Metazoa</taxon>
        <taxon>Ecdysozoa</taxon>
        <taxon>Arthropoda</taxon>
        <taxon>Hexapoda</taxon>
        <taxon>Insecta</taxon>
        <taxon>Pterygota</taxon>
        <taxon>Neoptera</taxon>
        <taxon>Endopterygota</taxon>
        <taxon>Coleoptera</taxon>
        <taxon>Polyphaga</taxon>
        <taxon>Cucujiformia</taxon>
        <taxon>Chrysomeloidea</taxon>
        <taxon>Chrysomelidae</taxon>
        <taxon>Galerucinae</taxon>
        <taxon>Diabroticina</taxon>
        <taxon>Diabroticites</taxon>
        <taxon>Diabrotica</taxon>
    </lineage>
</organism>
<keyword evidence="1" id="KW-0165">Cleavage on pair of basic residues</keyword>
<accession>A0A6P7FVG1</accession>
<name>A0A6P7FVG1_DIAVI</name>
<dbReference type="GO" id="GO:0005179">
    <property type="term" value="F:hormone activity"/>
    <property type="evidence" value="ECO:0007669"/>
    <property type="project" value="InterPro"/>
</dbReference>
<evidence type="ECO:0000313" key="6">
    <source>
        <dbReference type="RefSeq" id="XP_028140331.1"/>
    </source>
</evidence>
<dbReference type="KEGG" id="dvv:114334484"/>
<dbReference type="AlphaFoldDB" id="A0A6P7FVG1"/>
<dbReference type="InterPro" id="IPR036438">
    <property type="entry name" value="Insulin-like_sf"/>
</dbReference>
<dbReference type="InParanoid" id="A0A6P7FVG1"/>